<dbReference type="Proteomes" id="UP000199051">
    <property type="component" value="Unassembled WGS sequence"/>
</dbReference>
<dbReference type="PANTHER" id="PTHR42832:SF3">
    <property type="entry name" value="L-GLUTAMINE--4-(METHYLSULFANYL)-2-OXOBUTANOATE AMINOTRANSFERASE"/>
    <property type="match status" value="1"/>
</dbReference>
<evidence type="ECO:0000256" key="2">
    <source>
        <dbReference type="ARBA" id="ARBA00022576"/>
    </source>
</evidence>
<comment type="cofactor">
    <cofactor evidence="1">
        <name>pyridoxal 5'-phosphate</name>
        <dbReference type="ChEBI" id="CHEBI:597326"/>
    </cofactor>
</comment>
<dbReference type="AlphaFoldDB" id="A0A1H9WGV4"/>
<dbReference type="Gene3D" id="3.40.640.10">
    <property type="entry name" value="Type I PLP-dependent aspartate aminotransferase-like (Major domain)"/>
    <property type="match status" value="1"/>
</dbReference>
<evidence type="ECO:0000256" key="4">
    <source>
        <dbReference type="SAM" id="MobiDB-lite"/>
    </source>
</evidence>
<dbReference type="SUPFAM" id="SSF53383">
    <property type="entry name" value="PLP-dependent transferases"/>
    <property type="match status" value="1"/>
</dbReference>
<protein>
    <submittedName>
        <fullName evidence="6">Aminotransferase class I and II</fullName>
    </submittedName>
</protein>
<evidence type="ECO:0000313" key="7">
    <source>
        <dbReference type="Proteomes" id="UP000199051"/>
    </source>
</evidence>
<dbReference type="InterPro" id="IPR015421">
    <property type="entry name" value="PyrdxlP-dep_Trfase_major"/>
</dbReference>
<dbReference type="Pfam" id="PF00155">
    <property type="entry name" value="Aminotran_1_2"/>
    <property type="match status" value="1"/>
</dbReference>
<dbReference type="InterPro" id="IPR015424">
    <property type="entry name" value="PyrdxlP-dep_Trfase"/>
</dbReference>
<evidence type="ECO:0000313" key="6">
    <source>
        <dbReference type="EMBL" id="SES33156.1"/>
    </source>
</evidence>
<dbReference type="STRING" id="155974.SAMN04487818_110192"/>
<feature type="domain" description="Aminotransferase class I/classII large" evidence="5">
    <location>
        <begin position="94"/>
        <end position="412"/>
    </location>
</feature>
<evidence type="ECO:0000256" key="3">
    <source>
        <dbReference type="ARBA" id="ARBA00022679"/>
    </source>
</evidence>
<evidence type="ECO:0000259" key="5">
    <source>
        <dbReference type="Pfam" id="PF00155"/>
    </source>
</evidence>
<dbReference type="GO" id="GO:0030170">
    <property type="term" value="F:pyridoxal phosphate binding"/>
    <property type="evidence" value="ECO:0007669"/>
    <property type="project" value="InterPro"/>
</dbReference>
<organism evidence="6 7">
    <name type="scientific">Actinokineospora terrae</name>
    <dbReference type="NCBI Taxonomy" id="155974"/>
    <lineage>
        <taxon>Bacteria</taxon>
        <taxon>Bacillati</taxon>
        <taxon>Actinomycetota</taxon>
        <taxon>Actinomycetes</taxon>
        <taxon>Pseudonocardiales</taxon>
        <taxon>Pseudonocardiaceae</taxon>
        <taxon>Actinokineospora</taxon>
    </lineage>
</organism>
<dbReference type="InterPro" id="IPR015422">
    <property type="entry name" value="PyrdxlP-dep_Trfase_small"/>
</dbReference>
<dbReference type="InterPro" id="IPR050881">
    <property type="entry name" value="LL-DAP_aminotransferase"/>
</dbReference>
<keyword evidence="3 6" id="KW-0808">Transferase</keyword>
<dbReference type="PANTHER" id="PTHR42832">
    <property type="entry name" value="AMINO ACID AMINOTRANSFERASE"/>
    <property type="match status" value="1"/>
</dbReference>
<keyword evidence="7" id="KW-1185">Reference proteome</keyword>
<evidence type="ECO:0000256" key="1">
    <source>
        <dbReference type="ARBA" id="ARBA00001933"/>
    </source>
</evidence>
<keyword evidence="2 6" id="KW-0032">Aminotransferase</keyword>
<name>A0A1H9WGV4_9PSEU</name>
<gene>
    <name evidence="6" type="ORF">SAMN04487818_110192</name>
</gene>
<dbReference type="GO" id="GO:0008483">
    <property type="term" value="F:transaminase activity"/>
    <property type="evidence" value="ECO:0007669"/>
    <property type="project" value="UniProtKB-KW"/>
</dbReference>
<dbReference type="EMBL" id="FOGI01000010">
    <property type="protein sequence ID" value="SES33156.1"/>
    <property type="molecule type" value="Genomic_DNA"/>
</dbReference>
<dbReference type="Gene3D" id="3.90.1150.10">
    <property type="entry name" value="Aspartate Aminotransferase, domain 1"/>
    <property type="match status" value="1"/>
</dbReference>
<sequence length="422" mass="47313">MVISARLRRGVAAPSSAATGHRGRKLSVNTTPTTTEVFSTGLVDLTQHEIQALKTEFNLADAHTHQRQSPSQRAIVARLPQLWYEAEEGTQADYEHRFTEAFFRLHGQHTALTLNRTLLSYAASISTLVAAMYLKRHRMSVSLVEPCFDNLHDVLGNVGVPLYPVAESLLDEVGSIYDNLAAHVRTDALFLVDPNNPTGATLLRHGRRGFEEVLRFCRDHDKLLLIDFCFASFTLFDDTLERFDIYELLEDSGVTYIALEDTGKTWPVQDAKCALLTSSRDIWLDVYNIHTSVLLNVSPFVLNMLTQYIEDSAADRMASVRSVLDTNRDAAIRALAGSPLSYQEPVAKVSVAWFRVLPPLSTASRLQSVLADDDLYVLPGRYFHWSEPSRGEEYVRVALARDPRMFAKAMTRLRAAVDAQVR</sequence>
<proteinExistence type="predicted"/>
<accession>A0A1H9WGV4</accession>
<dbReference type="InterPro" id="IPR004839">
    <property type="entry name" value="Aminotransferase_I/II_large"/>
</dbReference>
<feature type="region of interest" description="Disordered" evidence="4">
    <location>
        <begin position="8"/>
        <end position="28"/>
    </location>
</feature>
<reference evidence="7" key="1">
    <citation type="submission" date="2016-10" db="EMBL/GenBank/DDBJ databases">
        <authorList>
            <person name="Varghese N."/>
            <person name="Submissions S."/>
        </authorList>
    </citation>
    <scope>NUCLEOTIDE SEQUENCE [LARGE SCALE GENOMIC DNA]</scope>
    <source>
        <strain evidence="7">DSM 44260</strain>
    </source>
</reference>